<name>A0A2H5BNK3_9CAUD</name>
<dbReference type="InterPro" id="IPR055863">
    <property type="entry name" value="DUF7440"/>
</dbReference>
<dbReference type="Proteomes" id="UP000241701">
    <property type="component" value="Segment"/>
</dbReference>
<proteinExistence type="predicted"/>
<accession>A0A2H5BNK3</accession>
<sequence length="162" mass="17637">MTTGVVCMNTNAIAVVNISKSIGELNMAKTPKVKDTAVVDPITAVEEQKIPSYLQRILDNIPNVGDGATVYAGDYGWVCEHKNGDKELLEELTGLASTLKRYGRDKFGRPIEPGTVISTDITVETLNLLDINDLSVLGEPLGIVETDRDKLIAKLIEKLQIK</sequence>
<evidence type="ECO:0000313" key="1">
    <source>
        <dbReference type="EMBL" id="AUG87919.1"/>
    </source>
</evidence>
<dbReference type="Pfam" id="PF24224">
    <property type="entry name" value="DUF7440"/>
    <property type="match status" value="1"/>
</dbReference>
<gene>
    <name evidence="1" type="ORF">CPT_Menlow_218</name>
</gene>
<protein>
    <submittedName>
        <fullName evidence="1">Uncharacterized protein</fullName>
    </submittedName>
</protein>
<dbReference type="EMBL" id="MG428990">
    <property type="protein sequence ID" value="AUG87919.1"/>
    <property type="molecule type" value="Genomic_DNA"/>
</dbReference>
<evidence type="ECO:0000313" key="2">
    <source>
        <dbReference type="Proteomes" id="UP000241701"/>
    </source>
</evidence>
<keyword evidence="2" id="KW-1185">Reference proteome</keyword>
<organism evidence="1 2">
    <name type="scientific">Klebsiella phage Menlow</name>
    <dbReference type="NCBI Taxonomy" id="2054273"/>
    <lineage>
        <taxon>Viruses</taxon>
        <taxon>Duplodnaviria</taxon>
        <taxon>Heunggongvirae</taxon>
        <taxon>Uroviricota</taxon>
        <taxon>Caudoviricetes</taxon>
        <taxon>Pantevenvirales</taxon>
        <taxon>Ackermannviridae</taxon>
        <taxon>Taipeivirus</taxon>
        <taxon>Taipeivirus menlow</taxon>
    </lineage>
</organism>
<reference evidence="2" key="1">
    <citation type="submission" date="2017-11" db="EMBL/GenBank/DDBJ databases">
        <title>Complete Genome of Klebsiella pneumoniae Myophage Menlow.</title>
        <authorList>
            <person name="Newkirk H.N."/>
            <person name="Lessor L."/>
            <person name="Liu M."/>
        </authorList>
    </citation>
    <scope>NUCLEOTIDE SEQUENCE [LARGE SCALE GENOMIC DNA]</scope>
</reference>